<evidence type="ECO:0000313" key="2">
    <source>
        <dbReference type="EMBL" id="PAV61382.1"/>
    </source>
</evidence>
<proteinExistence type="predicted"/>
<accession>A0A2A2JIJ8</accession>
<comment type="caution">
    <text evidence="2">The sequence shown here is derived from an EMBL/GenBank/DDBJ whole genome shotgun (WGS) entry which is preliminary data.</text>
</comment>
<organism evidence="2 3">
    <name type="scientific">Diploscapter pachys</name>
    <dbReference type="NCBI Taxonomy" id="2018661"/>
    <lineage>
        <taxon>Eukaryota</taxon>
        <taxon>Metazoa</taxon>
        <taxon>Ecdysozoa</taxon>
        <taxon>Nematoda</taxon>
        <taxon>Chromadorea</taxon>
        <taxon>Rhabditida</taxon>
        <taxon>Rhabditina</taxon>
        <taxon>Rhabditomorpha</taxon>
        <taxon>Rhabditoidea</taxon>
        <taxon>Rhabditidae</taxon>
        <taxon>Diploscapter</taxon>
    </lineage>
</organism>
<reference evidence="2 3" key="1">
    <citation type="journal article" date="2017" name="Curr. Biol.">
        <title>Genome architecture and evolution of a unichromosomal asexual nematode.</title>
        <authorList>
            <person name="Fradin H."/>
            <person name="Zegar C."/>
            <person name="Gutwein M."/>
            <person name="Lucas J."/>
            <person name="Kovtun M."/>
            <person name="Corcoran D."/>
            <person name="Baugh L.R."/>
            <person name="Kiontke K."/>
            <person name="Gunsalus K."/>
            <person name="Fitch D.H."/>
            <person name="Piano F."/>
        </authorList>
    </citation>
    <scope>NUCLEOTIDE SEQUENCE [LARGE SCALE GENOMIC DNA]</scope>
    <source>
        <strain evidence="2">PF1309</strain>
    </source>
</reference>
<gene>
    <name evidence="2" type="ORF">WR25_04908</name>
</gene>
<keyword evidence="3" id="KW-1185">Reference proteome</keyword>
<feature type="region of interest" description="Disordered" evidence="1">
    <location>
        <begin position="1"/>
        <end position="24"/>
    </location>
</feature>
<evidence type="ECO:0000256" key="1">
    <source>
        <dbReference type="SAM" id="MobiDB-lite"/>
    </source>
</evidence>
<sequence>MISTAHPVIHSTHSYPSNNNHGFHRRQLIRDSRRRTAAMLEKRRRESDQIHDLTQIGQELLAKSRSPAHKKKPQLFEIPNHRFGIRNSIRKRREDHPRLKEILMEVDEFPLRNLNYSPYNKIVRVNSVDTNTQLVRVILLNIG</sequence>
<name>A0A2A2JIJ8_9BILA</name>
<dbReference type="Proteomes" id="UP000218231">
    <property type="component" value="Unassembled WGS sequence"/>
</dbReference>
<dbReference type="EMBL" id="LIAE01010415">
    <property type="protein sequence ID" value="PAV61382.1"/>
    <property type="molecule type" value="Genomic_DNA"/>
</dbReference>
<evidence type="ECO:0000313" key="3">
    <source>
        <dbReference type="Proteomes" id="UP000218231"/>
    </source>
</evidence>
<feature type="compositionally biased region" description="Polar residues" evidence="1">
    <location>
        <begin position="11"/>
        <end position="21"/>
    </location>
</feature>
<protein>
    <submittedName>
        <fullName evidence="2">Uncharacterized protein</fullName>
    </submittedName>
</protein>
<dbReference type="AlphaFoldDB" id="A0A2A2JIJ8"/>